<keyword evidence="2" id="KW-0680">Restriction system</keyword>
<protein>
    <submittedName>
        <fullName evidence="5">Type I restriction modification DNA specificity domain protein</fullName>
    </submittedName>
</protein>
<dbReference type="PANTHER" id="PTHR30408:SF12">
    <property type="entry name" value="TYPE I RESTRICTION ENZYME MJAVIII SPECIFICITY SUBUNIT"/>
    <property type="match status" value="1"/>
</dbReference>
<evidence type="ECO:0000256" key="3">
    <source>
        <dbReference type="ARBA" id="ARBA00023125"/>
    </source>
</evidence>
<comment type="similarity">
    <text evidence="1">Belongs to the type-I restriction system S methylase family.</text>
</comment>
<feature type="domain" description="Type I restriction modification DNA specificity" evidence="4">
    <location>
        <begin position="39"/>
        <end position="192"/>
    </location>
</feature>
<gene>
    <name evidence="5" type="ORF">ArsFIN_02910</name>
</gene>
<accession>A0A4V1BWD0</accession>
<keyword evidence="3" id="KW-0238">DNA-binding</keyword>
<dbReference type="Gene3D" id="3.90.220.20">
    <property type="entry name" value="DNA methylase specificity domains"/>
    <property type="match status" value="2"/>
</dbReference>
<dbReference type="REBASE" id="306186">
    <property type="entry name" value="S.AnaFINORF2900P"/>
</dbReference>
<dbReference type="Proteomes" id="UP000295134">
    <property type="component" value="Chromosome"/>
</dbReference>
<name>A0A4V1BWD0_9GAMM</name>
<sequence length="369" mass="41608">MNKLRTVKLNELAAPGRSIISGPFGSNIGQRFFQDVGVPVIRGNNLTTDFKKFNDEGFVFLSEEKANELKADAIRGDILFTAAGTIGQVGMIPQSSKYDRYVISNKQLRLRIDPEKADPNYVYYWLASPWIYKTIVDRNTGSTVPLINLGIIKTLPIVLPEDIFEQKKISKIFSLIDKKIDLNNHINTELEAMAKTLYDYWFVQFDFPDANGKPYKTSGGKMVYNSILKREIPEGWGISRVGSVTKIELGGTPSTKVDSYWENANIPWLSSTETASFPVVSAEQMVTQSGIDNSAATLLPKGTVVISIVRYIRPSIFVMVNKFCRRSKRHFLVHDIFDVALNNQSLNGVDNNCKTEYNFQLHRQQIDDS</sequence>
<dbReference type="InterPro" id="IPR044946">
    <property type="entry name" value="Restrct_endonuc_typeI_TRD_sf"/>
</dbReference>
<reference evidence="5 6" key="1">
    <citation type="submission" date="2019-03" db="EMBL/GenBank/DDBJ databases">
        <title>Long-read sequencing reveals hyperdense prophage content in a complex bacterial symbiont genome.</title>
        <authorList>
            <person name="Frost C.L."/>
            <person name="Siozios S."/>
            <person name="Nadal-Jimenez P."/>
            <person name="Brockhurst M.A."/>
            <person name="King K.C."/>
            <person name="Darby A.C."/>
            <person name="Hurst G.D.D."/>
        </authorList>
    </citation>
    <scope>NUCLEOTIDE SEQUENCE [LARGE SCALE GENOMIC DNA]</scope>
    <source>
        <strain evidence="5 6">FIN</strain>
    </source>
</reference>
<evidence type="ECO:0000313" key="5">
    <source>
        <dbReference type="EMBL" id="QBY41763.1"/>
    </source>
</evidence>
<organism evidence="5 6">
    <name type="scientific">Arsenophonus nasoniae</name>
    <name type="common">son-killer infecting Nasonia vitripennis</name>
    <dbReference type="NCBI Taxonomy" id="638"/>
    <lineage>
        <taxon>Bacteria</taxon>
        <taxon>Pseudomonadati</taxon>
        <taxon>Pseudomonadota</taxon>
        <taxon>Gammaproteobacteria</taxon>
        <taxon>Enterobacterales</taxon>
        <taxon>Morganellaceae</taxon>
        <taxon>Arsenophonus</taxon>
    </lineage>
</organism>
<evidence type="ECO:0000256" key="2">
    <source>
        <dbReference type="ARBA" id="ARBA00022747"/>
    </source>
</evidence>
<dbReference type="PANTHER" id="PTHR30408">
    <property type="entry name" value="TYPE-1 RESTRICTION ENZYME ECOKI SPECIFICITY PROTEIN"/>
    <property type="match status" value="1"/>
</dbReference>
<dbReference type="GO" id="GO:0003677">
    <property type="term" value="F:DNA binding"/>
    <property type="evidence" value="ECO:0007669"/>
    <property type="project" value="UniProtKB-KW"/>
</dbReference>
<dbReference type="GO" id="GO:0009307">
    <property type="term" value="P:DNA restriction-modification system"/>
    <property type="evidence" value="ECO:0007669"/>
    <property type="project" value="UniProtKB-KW"/>
</dbReference>
<evidence type="ECO:0000256" key="1">
    <source>
        <dbReference type="ARBA" id="ARBA00010923"/>
    </source>
</evidence>
<dbReference type="InterPro" id="IPR052021">
    <property type="entry name" value="Type-I_RS_S_subunit"/>
</dbReference>
<proteinExistence type="inferred from homology"/>
<dbReference type="AlphaFoldDB" id="A0A4V1BWD0"/>
<dbReference type="KEGG" id="ans:ArsFIN_02910"/>
<dbReference type="SUPFAM" id="SSF116734">
    <property type="entry name" value="DNA methylase specificity domain"/>
    <property type="match status" value="2"/>
</dbReference>
<evidence type="ECO:0000259" key="4">
    <source>
        <dbReference type="Pfam" id="PF01420"/>
    </source>
</evidence>
<feature type="domain" description="Type I restriction modification DNA specificity" evidence="4">
    <location>
        <begin position="233"/>
        <end position="309"/>
    </location>
</feature>
<dbReference type="InterPro" id="IPR000055">
    <property type="entry name" value="Restrct_endonuc_typeI_TRD"/>
</dbReference>
<dbReference type="EMBL" id="CP038613">
    <property type="protein sequence ID" value="QBY41763.1"/>
    <property type="molecule type" value="Genomic_DNA"/>
</dbReference>
<evidence type="ECO:0000313" key="6">
    <source>
        <dbReference type="Proteomes" id="UP000295134"/>
    </source>
</evidence>
<dbReference type="Pfam" id="PF01420">
    <property type="entry name" value="Methylase_S"/>
    <property type="match status" value="2"/>
</dbReference>